<dbReference type="STRING" id="136037.A0A067RSP9"/>
<keyword evidence="3" id="KW-1185">Reference proteome</keyword>
<evidence type="ECO:0000256" key="1">
    <source>
        <dbReference type="SAM" id="MobiDB-lite"/>
    </source>
</evidence>
<sequence>MFYTFSGTLYGSPTFFLVSLIYGHSVGLLGQGIGPSQGLYLNTGQHNTEKHPWLEWDSNPRSPRPSGTRPTPQTARPLRTPKTCLYILKKYLYLNQSLWN</sequence>
<evidence type="ECO:0000313" key="2">
    <source>
        <dbReference type="EMBL" id="KDR22844.1"/>
    </source>
</evidence>
<organism evidence="2 3">
    <name type="scientific">Zootermopsis nevadensis</name>
    <name type="common">Dampwood termite</name>
    <dbReference type="NCBI Taxonomy" id="136037"/>
    <lineage>
        <taxon>Eukaryota</taxon>
        <taxon>Metazoa</taxon>
        <taxon>Ecdysozoa</taxon>
        <taxon>Arthropoda</taxon>
        <taxon>Hexapoda</taxon>
        <taxon>Insecta</taxon>
        <taxon>Pterygota</taxon>
        <taxon>Neoptera</taxon>
        <taxon>Polyneoptera</taxon>
        <taxon>Dictyoptera</taxon>
        <taxon>Blattodea</taxon>
        <taxon>Blattoidea</taxon>
        <taxon>Termitoidae</taxon>
        <taxon>Termopsidae</taxon>
        <taxon>Zootermopsis</taxon>
    </lineage>
</organism>
<feature type="region of interest" description="Disordered" evidence="1">
    <location>
        <begin position="51"/>
        <end position="78"/>
    </location>
</feature>
<dbReference type="EMBL" id="KK852483">
    <property type="protein sequence ID" value="KDR22844.1"/>
    <property type="molecule type" value="Genomic_DNA"/>
</dbReference>
<gene>
    <name evidence="2" type="ORF">L798_00161</name>
</gene>
<dbReference type="AlphaFoldDB" id="A0A067RSP9"/>
<dbReference type="Proteomes" id="UP000027135">
    <property type="component" value="Unassembled WGS sequence"/>
</dbReference>
<protein>
    <submittedName>
        <fullName evidence="2">Uncharacterized protein</fullName>
    </submittedName>
</protein>
<accession>A0A067RSP9</accession>
<reference evidence="2 3" key="1">
    <citation type="journal article" date="2014" name="Nat. Commun.">
        <title>Molecular traces of alternative social organization in a termite genome.</title>
        <authorList>
            <person name="Terrapon N."/>
            <person name="Li C."/>
            <person name="Robertson H.M."/>
            <person name="Ji L."/>
            <person name="Meng X."/>
            <person name="Booth W."/>
            <person name="Chen Z."/>
            <person name="Childers C.P."/>
            <person name="Glastad K.M."/>
            <person name="Gokhale K."/>
            <person name="Gowin J."/>
            <person name="Gronenberg W."/>
            <person name="Hermansen R.A."/>
            <person name="Hu H."/>
            <person name="Hunt B.G."/>
            <person name="Huylmans A.K."/>
            <person name="Khalil S.M."/>
            <person name="Mitchell R.D."/>
            <person name="Munoz-Torres M.C."/>
            <person name="Mustard J.A."/>
            <person name="Pan H."/>
            <person name="Reese J.T."/>
            <person name="Scharf M.E."/>
            <person name="Sun F."/>
            <person name="Vogel H."/>
            <person name="Xiao J."/>
            <person name="Yang W."/>
            <person name="Yang Z."/>
            <person name="Yang Z."/>
            <person name="Zhou J."/>
            <person name="Zhu J."/>
            <person name="Brent C.S."/>
            <person name="Elsik C.G."/>
            <person name="Goodisman M.A."/>
            <person name="Liberles D.A."/>
            <person name="Roe R.M."/>
            <person name="Vargo E.L."/>
            <person name="Vilcinskas A."/>
            <person name="Wang J."/>
            <person name="Bornberg-Bauer E."/>
            <person name="Korb J."/>
            <person name="Zhang G."/>
            <person name="Liebig J."/>
        </authorList>
    </citation>
    <scope>NUCLEOTIDE SEQUENCE [LARGE SCALE GENOMIC DNA]</scope>
    <source>
        <tissue evidence="2">Whole organism</tissue>
    </source>
</reference>
<evidence type="ECO:0000313" key="3">
    <source>
        <dbReference type="Proteomes" id="UP000027135"/>
    </source>
</evidence>
<name>A0A067RSP9_ZOONE</name>
<dbReference type="InParanoid" id="A0A067RSP9"/>
<feature type="compositionally biased region" description="Low complexity" evidence="1">
    <location>
        <begin position="59"/>
        <end position="74"/>
    </location>
</feature>
<proteinExistence type="predicted"/>